<evidence type="ECO:0000313" key="7">
    <source>
        <dbReference type="EMBL" id="AIU72803.1"/>
    </source>
</evidence>
<dbReference type="SFLD" id="SFLDG01065">
    <property type="entry name" value="anaerobic_coproporphyrinogen-I"/>
    <property type="match status" value="1"/>
</dbReference>
<evidence type="ECO:0000313" key="8">
    <source>
        <dbReference type="Proteomes" id="UP000029986"/>
    </source>
</evidence>
<evidence type="ECO:0000256" key="1">
    <source>
        <dbReference type="ARBA" id="ARBA00001966"/>
    </source>
</evidence>
<dbReference type="GO" id="GO:0006779">
    <property type="term" value="P:porphyrin-containing compound biosynthetic process"/>
    <property type="evidence" value="ECO:0007669"/>
    <property type="project" value="TreeGrafter"/>
</dbReference>
<dbReference type="InterPro" id="IPR007197">
    <property type="entry name" value="rSAM"/>
</dbReference>
<dbReference type="SFLD" id="SFLDG01082">
    <property type="entry name" value="B12-binding_domain_containing"/>
    <property type="match status" value="1"/>
</dbReference>
<comment type="cofactor">
    <cofactor evidence="1">
        <name>[4Fe-4S] cluster</name>
        <dbReference type="ChEBI" id="CHEBI:49883"/>
    </cofactor>
</comment>
<dbReference type="Gene3D" id="3.20.20.70">
    <property type="entry name" value="Aldolase class I"/>
    <property type="match status" value="1"/>
</dbReference>
<dbReference type="PANTHER" id="PTHR13932">
    <property type="entry name" value="COPROPORPHYRINIGEN III OXIDASE"/>
    <property type="match status" value="1"/>
</dbReference>
<evidence type="ECO:0000256" key="3">
    <source>
        <dbReference type="ARBA" id="ARBA00022723"/>
    </source>
</evidence>
<dbReference type="Proteomes" id="UP000029986">
    <property type="component" value="Chromosome"/>
</dbReference>
<reference evidence="7 8" key="1">
    <citation type="journal article" date="2014" name="Gut Pathog.">
        <title>Gene clusters of Hafnia alvei strain FB1 important in survival and pathogenesis: a draft genome perspective.</title>
        <authorList>
            <person name="Tan J.Y."/>
            <person name="Yin W.F."/>
            <person name="Chan K.G."/>
        </authorList>
    </citation>
    <scope>NUCLEOTIDE SEQUENCE [LARGE SCALE GENOMIC DNA]</scope>
    <source>
        <strain evidence="7 8">FB1</strain>
    </source>
</reference>
<dbReference type="EMBL" id="CP009706">
    <property type="protein sequence ID" value="AIU72803.1"/>
    <property type="molecule type" value="Genomic_DNA"/>
</dbReference>
<dbReference type="PROSITE" id="PS51918">
    <property type="entry name" value="RADICAL_SAM"/>
    <property type="match status" value="1"/>
</dbReference>
<feature type="domain" description="Radical SAM core" evidence="6">
    <location>
        <begin position="48"/>
        <end position="283"/>
    </location>
</feature>
<keyword evidence="5" id="KW-0411">Iron-sulfur</keyword>
<keyword evidence="4" id="KW-0408">Iron</keyword>
<dbReference type="SFLD" id="SFLDS00029">
    <property type="entry name" value="Radical_SAM"/>
    <property type="match status" value="1"/>
</dbReference>
<dbReference type="SFLD" id="SFLDF00311">
    <property type="entry name" value="heme_degradation_proteins_(Hut"/>
    <property type="match status" value="1"/>
</dbReference>
<keyword evidence="3" id="KW-0479">Metal-binding</keyword>
<dbReference type="InterPro" id="IPR034505">
    <property type="entry name" value="Coproporphyrinogen-III_oxidase"/>
</dbReference>
<dbReference type="GO" id="GO:0005737">
    <property type="term" value="C:cytoplasm"/>
    <property type="evidence" value="ECO:0007669"/>
    <property type="project" value="TreeGrafter"/>
</dbReference>
<dbReference type="RefSeq" id="WP_025801291.1">
    <property type="nucleotide sequence ID" value="NZ_CP009706.1"/>
</dbReference>
<dbReference type="NCBIfam" id="TIGR04107">
    <property type="entry name" value="rSAM_HutW"/>
    <property type="match status" value="1"/>
</dbReference>
<evidence type="ECO:0000256" key="2">
    <source>
        <dbReference type="ARBA" id="ARBA00022691"/>
    </source>
</evidence>
<organism evidence="7 8">
    <name type="scientific">Hafnia alvei FB1</name>
    <dbReference type="NCBI Taxonomy" id="1453496"/>
    <lineage>
        <taxon>Bacteria</taxon>
        <taxon>Pseudomonadati</taxon>
        <taxon>Pseudomonadota</taxon>
        <taxon>Gammaproteobacteria</taxon>
        <taxon>Enterobacterales</taxon>
        <taxon>Hafniaceae</taxon>
        <taxon>Hafnia</taxon>
    </lineage>
</organism>
<dbReference type="HOGENOM" id="CLU_027579_4_0_6"/>
<keyword evidence="2" id="KW-0949">S-adenosyl-L-methionine</keyword>
<dbReference type="InterPro" id="IPR013785">
    <property type="entry name" value="Aldolase_TIM"/>
</dbReference>
<proteinExistence type="predicted"/>
<dbReference type="PATRIC" id="fig|1453496.5.peg.2152"/>
<dbReference type="InterPro" id="IPR006638">
    <property type="entry name" value="Elp3/MiaA/NifB-like_rSAM"/>
</dbReference>
<accession>A0A097R258</accession>
<dbReference type="GO" id="GO:0046872">
    <property type="term" value="F:metal ion binding"/>
    <property type="evidence" value="ECO:0007669"/>
    <property type="project" value="UniProtKB-KW"/>
</dbReference>
<dbReference type="PANTHER" id="PTHR13932:SF9">
    <property type="entry name" value="COPROPORPHYRINOGEN III OXIDASE"/>
    <property type="match status" value="1"/>
</dbReference>
<dbReference type="GO" id="GO:0051539">
    <property type="term" value="F:4 iron, 4 sulfur cluster binding"/>
    <property type="evidence" value="ECO:0007669"/>
    <property type="project" value="TreeGrafter"/>
</dbReference>
<dbReference type="InterPro" id="IPR026332">
    <property type="entry name" value="HutW"/>
</dbReference>
<dbReference type="InterPro" id="IPR058240">
    <property type="entry name" value="rSAM_sf"/>
</dbReference>
<evidence type="ECO:0000259" key="6">
    <source>
        <dbReference type="PROSITE" id="PS51918"/>
    </source>
</evidence>
<sequence length="445" mass="50562">MNLDLAPYFAAEEGIPFRDRWATMPWRNQKPVAPESVDQHWQSILNSRVSGNKRLLYLHIPFCATHCKFCGFYQNKLEAEATEEYCDYLVREIEMEASSPLHQSSPIHAVYFGGGTPTALSAVQLHRIISALKRLLPLAPDCEITVEGRILNFDDERVDACLEAGANRFSIGIQTFNTRIRQRMGRRATGEEAVAFMRQLAERDRAAVVCDLMFGLPDQTMQDWQTDLDIVSDLPLDGVDLYALNLLPSTPLGKAVENKRVTLPDVTQRRDFYLTGEAFLADEGWRQLSNSHWARTTRERNLYNLLIKQGADCLAFGSCAGGNLNGQSYMMERSLERYYQKLDEGRKPIMMMTSRSDQYRWRLTLQGGIEVGYFDLARVLANPAPLEPLLQQWQTCGLMTVNGSRFRLTPAGRFWASNIMQALQTLVPQLLETQLTQPIQLEPTP</sequence>
<name>A0A097R258_HAFAL</name>
<protein>
    <submittedName>
        <fullName evidence="7">Coproporphyrinogen III oxidase</fullName>
    </submittedName>
</protein>
<dbReference type="SMART" id="SM00729">
    <property type="entry name" value="Elp3"/>
    <property type="match status" value="1"/>
</dbReference>
<dbReference type="Pfam" id="PF04055">
    <property type="entry name" value="Radical_SAM"/>
    <property type="match status" value="1"/>
</dbReference>
<dbReference type="CDD" id="cd01335">
    <property type="entry name" value="Radical_SAM"/>
    <property type="match status" value="1"/>
</dbReference>
<gene>
    <name evidence="7" type="ORF">AT03_10710</name>
</gene>
<dbReference type="GO" id="GO:0003824">
    <property type="term" value="F:catalytic activity"/>
    <property type="evidence" value="ECO:0007669"/>
    <property type="project" value="InterPro"/>
</dbReference>
<keyword evidence="8" id="KW-1185">Reference proteome</keyword>
<dbReference type="AlphaFoldDB" id="A0A097R258"/>
<dbReference type="eggNOG" id="COG0635">
    <property type="taxonomic scope" value="Bacteria"/>
</dbReference>
<evidence type="ECO:0000256" key="5">
    <source>
        <dbReference type="ARBA" id="ARBA00023014"/>
    </source>
</evidence>
<dbReference type="SUPFAM" id="SSF102114">
    <property type="entry name" value="Radical SAM enzymes"/>
    <property type="match status" value="1"/>
</dbReference>
<dbReference type="OrthoDB" id="9808022at2"/>
<evidence type="ECO:0000256" key="4">
    <source>
        <dbReference type="ARBA" id="ARBA00023004"/>
    </source>
</evidence>
<dbReference type="KEGG" id="hav:AT03_10710"/>